<dbReference type="Pfam" id="PF00496">
    <property type="entry name" value="SBP_bac_5"/>
    <property type="match status" value="1"/>
</dbReference>
<dbReference type="RefSeq" id="WP_210319225.1">
    <property type="nucleotide sequence ID" value="NZ_BMJJ01000001.1"/>
</dbReference>
<feature type="signal peptide" evidence="3">
    <location>
        <begin position="1"/>
        <end position="38"/>
    </location>
</feature>
<feature type="chain" id="PRO_5037528142" evidence="3">
    <location>
        <begin position="39"/>
        <end position="658"/>
    </location>
</feature>
<dbReference type="InterPro" id="IPR039424">
    <property type="entry name" value="SBP_5"/>
</dbReference>
<dbReference type="GO" id="GO:0015833">
    <property type="term" value="P:peptide transport"/>
    <property type="evidence" value="ECO:0007669"/>
    <property type="project" value="TreeGrafter"/>
</dbReference>
<dbReference type="InterPro" id="IPR000914">
    <property type="entry name" value="SBP_5_dom"/>
</dbReference>
<comment type="caution">
    <text evidence="5">The sequence shown here is derived from an EMBL/GenBank/DDBJ whole genome shotgun (WGS) entry which is preliminary data.</text>
</comment>
<name>A0A917D6T5_9HYPH</name>
<evidence type="ECO:0000259" key="4">
    <source>
        <dbReference type="Pfam" id="PF00496"/>
    </source>
</evidence>
<reference evidence="5" key="1">
    <citation type="journal article" date="2014" name="Int. J. Syst. Evol. Microbiol.">
        <title>Complete genome sequence of Corynebacterium casei LMG S-19264T (=DSM 44701T), isolated from a smear-ripened cheese.</title>
        <authorList>
            <consortium name="US DOE Joint Genome Institute (JGI-PGF)"/>
            <person name="Walter F."/>
            <person name="Albersmeier A."/>
            <person name="Kalinowski J."/>
            <person name="Ruckert C."/>
        </authorList>
    </citation>
    <scope>NUCLEOTIDE SEQUENCE</scope>
    <source>
        <strain evidence="5">CGMCC 1.15493</strain>
    </source>
</reference>
<keyword evidence="3" id="KW-0732">Signal</keyword>
<evidence type="ECO:0000256" key="1">
    <source>
        <dbReference type="ARBA" id="ARBA00004418"/>
    </source>
</evidence>
<reference evidence="5" key="2">
    <citation type="submission" date="2020-09" db="EMBL/GenBank/DDBJ databases">
        <authorList>
            <person name="Sun Q."/>
            <person name="Zhou Y."/>
        </authorList>
    </citation>
    <scope>NUCLEOTIDE SEQUENCE</scope>
    <source>
        <strain evidence="5">CGMCC 1.15493</strain>
    </source>
</reference>
<dbReference type="AlphaFoldDB" id="A0A917D6T5"/>
<dbReference type="Proteomes" id="UP000613160">
    <property type="component" value="Unassembled WGS sequence"/>
</dbReference>
<dbReference type="CDD" id="cd08500">
    <property type="entry name" value="PBP2_NikA_DppA_OppA_like_4"/>
    <property type="match status" value="1"/>
</dbReference>
<evidence type="ECO:0000256" key="3">
    <source>
        <dbReference type="SAM" id="SignalP"/>
    </source>
</evidence>
<sequence length="658" mass="73156">MMRATDTDRHPGAAHRAGFSKLAVLCSVLALFAGAARAADMVEPPALLAKVEAKELPPVAERIPAEPLVMDLAAEGKAVGDYGGTLRIVEAQAKDTRRMVVYGYARLVGFTPDQRIVPDIARAVDVVEGRSFTIHLRRGHRWSDGEPFTTDDFRYYWEDILGDAEMTPHGPPRELMVDGEPPVVTFIDDVTLRYEWSKPNPFFLPALAGAQPLDIYRPAHYLKKFHKKYANPEKLAALIEKKGQRNWVALHFKYDQSYKNSNVDMPSLQPWVLATEPPSDRFIFARNPFFHRIDTAGHQLPYIDEVAMTIASSRLIPAKVGAGEADLQANYLSFGNYAFLKRAAKAKGYSVRRWTNGKGAKVALYPNLNTSDEAWRTLFQQADFRRALSLGINRQDINQAIYYGLAIPMTDTVMPGSPLYDDRLAARWTSYDPGRANAMLDGLGLTEKDSGGIRLLPDGRPMMIVVETAGEDIEQIDVLGLIAEDFRKIGIKILAKPTERDMLSRRLASGATVMSVWAGLENAYPTAESSPAELAPTNSEQNEWPVWGMHYETKGKMGSAPELPAARELLALNQEWRLTTDTAKKAAIWDKMLTISADEAFRIGIVSGVDQIVVVSDRLQNVPETAVFNWNPGAFFGVYHPDSFFFGEPQQQQASVPQ</sequence>
<proteinExistence type="inferred from homology"/>
<dbReference type="SUPFAM" id="SSF53850">
    <property type="entry name" value="Periplasmic binding protein-like II"/>
    <property type="match status" value="1"/>
</dbReference>
<evidence type="ECO:0000313" key="6">
    <source>
        <dbReference type="Proteomes" id="UP000613160"/>
    </source>
</evidence>
<protein>
    <submittedName>
        <fullName evidence="5">Peptide ABC transporter substrate-binding protein</fullName>
    </submittedName>
</protein>
<evidence type="ECO:0000256" key="2">
    <source>
        <dbReference type="ARBA" id="ARBA00005695"/>
    </source>
</evidence>
<dbReference type="Gene3D" id="3.40.190.10">
    <property type="entry name" value="Periplasmic binding protein-like II"/>
    <property type="match status" value="1"/>
</dbReference>
<comment type="subcellular location">
    <subcellularLocation>
        <location evidence="1">Periplasm</location>
    </subcellularLocation>
</comment>
<dbReference type="GO" id="GO:1904680">
    <property type="term" value="F:peptide transmembrane transporter activity"/>
    <property type="evidence" value="ECO:0007669"/>
    <property type="project" value="TreeGrafter"/>
</dbReference>
<comment type="similarity">
    <text evidence="2">Belongs to the bacterial solute-binding protein 5 family.</text>
</comment>
<accession>A0A917D6T5</accession>
<organism evidence="5 6">
    <name type="scientific">Aureimonas glaciei</name>
    <dbReference type="NCBI Taxonomy" id="1776957"/>
    <lineage>
        <taxon>Bacteria</taxon>
        <taxon>Pseudomonadati</taxon>
        <taxon>Pseudomonadota</taxon>
        <taxon>Alphaproteobacteria</taxon>
        <taxon>Hyphomicrobiales</taxon>
        <taxon>Aurantimonadaceae</taxon>
        <taxon>Aureimonas</taxon>
    </lineage>
</organism>
<keyword evidence="6" id="KW-1185">Reference proteome</keyword>
<evidence type="ECO:0000313" key="5">
    <source>
        <dbReference type="EMBL" id="GGD04060.1"/>
    </source>
</evidence>
<dbReference type="EMBL" id="BMJJ01000001">
    <property type="protein sequence ID" value="GGD04060.1"/>
    <property type="molecule type" value="Genomic_DNA"/>
</dbReference>
<feature type="domain" description="Solute-binding protein family 5" evidence="4">
    <location>
        <begin position="116"/>
        <end position="527"/>
    </location>
</feature>
<gene>
    <name evidence="5" type="ORF">GCM10011335_03580</name>
</gene>
<dbReference type="PANTHER" id="PTHR30290">
    <property type="entry name" value="PERIPLASMIC BINDING COMPONENT OF ABC TRANSPORTER"/>
    <property type="match status" value="1"/>
</dbReference>
<dbReference type="Gene3D" id="3.10.105.10">
    <property type="entry name" value="Dipeptide-binding Protein, Domain 3"/>
    <property type="match status" value="1"/>
</dbReference>
<dbReference type="PANTHER" id="PTHR30290:SF62">
    <property type="entry name" value="OLIGOPEPTIDE ABC TRANSPORTER, PERIPLASMIC OLIGOPEPTIDE-BINDING PROTEIN"/>
    <property type="match status" value="1"/>
</dbReference>